<sequence length="316" mass="36339">MNQTENRFPRRKVNTFLLFLLASFMAWLISKLSDTHTDQATFELEYINVPDSLILAGASKQEVGVRLEATGFQFLGFNFNKHKVAIDLTELTHDGNRFLIPAAVYREQVEKQLPASMEIRGMDRENIYLDFNEISEKPLPVVSRLSISLGKNHMMDSIPVIDPDTVMIRGPINEIDTIKHIYTRKKKLTDITEDFTEEVALKMPDGLRNTRLDREKVQVSAKVFRFSELILEVPVEVQNLPEGTEIKTFPPNLPLLIKADVERLKSLSPNDFRLIADFSAPRENENFLSVSLRKKPSDLHSVEIEDREVEFILKRQ</sequence>
<accession>A0A4R6TM42</accession>
<organism evidence="2 3">
    <name type="scientific">Zeaxanthinibacter enoshimensis</name>
    <dbReference type="NCBI Taxonomy" id="392009"/>
    <lineage>
        <taxon>Bacteria</taxon>
        <taxon>Pseudomonadati</taxon>
        <taxon>Bacteroidota</taxon>
        <taxon>Flavobacteriia</taxon>
        <taxon>Flavobacteriales</taxon>
        <taxon>Flavobacteriaceae</taxon>
        <taxon>Zeaxanthinibacter</taxon>
    </lineage>
</organism>
<dbReference type="OrthoDB" id="1150187at2"/>
<gene>
    <name evidence="2" type="ORF">CLV82_2331</name>
</gene>
<keyword evidence="1" id="KW-0472">Membrane</keyword>
<dbReference type="RefSeq" id="WP_133644432.1">
    <property type="nucleotide sequence ID" value="NZ_SNYI01000002.1"/>
</dbReference>
<dbReference type="Pfam" id="PF07949">
    <property type="entry name" value="YbbR"/>
    <property type="match status" value="1"/>
</dbReference>
<reference evidence="2 3" key="1">
    <citation type="submission" date="2019-03" db="EMBL/GenBank/DDBJ databases">
        <title>Genomic Encyclopedia of Archaeal and Bacterial Type Strains, Phase II (KMG-II): from individual species to whole genera.</title>
        <authorList>
            <person name="Goeker M."/>
        </authorList>
    </citation>
    <scope>NUCLEOTIDE SEQUENCE [LARGE SCALE GENOMIC DNA]</scope>
    <source>
        <strain evidence="2 3">DSM 18435</strain>
    </source>
</reference>
<proteinExistence type="predicted"/>
<evidence type="ECO:0000256" key="1">
    <source>
        <dbReference type="SAM" id="Phobius"/>
    </source>
</evidence>
<dbReference type="PANTHER" id="PTHR37804">
    <property type="entry name" value="CDAA REGULATORY PROTEIN CDAR"/>
    <property type="match status" value="1"/>
</dbReference>
<evidence type="ECO:0000313" key="3">
    <source>
        <dbReference type="Proteomes" id="UP000295468"/>
    </source>
</evidence>
<dbReference type="PANTHER" id="PTHR37804:SF1">
    <property type="entry name" value="CDAA REGULATORY PROTEIN CDAR"/>
    <property type="match status" value="1"/>
</dbReference>
<keyword evidence="3" id="KW-1185">Reference proteome</keyword>
<dbReference type="InterPro" id="IPR053154">
    <property type="entry name" value="c-di-AMP_regulator"/>
</dbReference>
<dbReference type="AlphaFoldDB" id="A0A4R6TM42"/>
<dbReference type="EMBL" id="SNYI01000002">
    <property type="protein sequence ID" value="TDQ31622.1"/>
    <property type="molecule type" value="Genomic_DNA"/>
</dbReference>
<keyword evidence="1" id="KW-1133">Transmembrane helix</keyword>
<keyword evidence="1" id="KW-0812">Transmembrane</keyword>
<dbReference type="Proteomes" id="UP000295468">
    <property type="component" value="Unassembled WGS sequence"/>
</dbReference>
<evidence type="ECO:0000313" key="2">
    <source>
        <dbReference type="EMBL" id="TDQ31622.1"/>
    </source>
</evidence>
<comment type="caution">
    <text evidence="2">The sequence shown here is derived from an EMBL/GenBank/DDBJ whole genome shotgun (WGS) entry which is preliminary data.</text>
</comment>
<protein>
    <submittedName>
        <fullName evidence="2">YbbR-like protein</fullName>
    </submittedName>
</protein>
<name>A0A4R6TM42_9FLAO</name>
<dbReference type="InterPro" id="IPR012505">
    <property type="entry name" value="YbbR"/>
</dbReference>
<dbReference type="Gene3D" id="2.170.120.30">
    <property type="match status" value="1"/>
</dbReference>
<dbReference type="Gene3D" id="2.170.120.40">
    <property type="entry name" value="YbbR-like domain"/>
    <property type="match status" value="1"/>
</dbReference>
<feature type="transmembrane region" description="Helical" evidence="1">
    <location>
        <begin position="12"/>
        <end position="29"/>
    </location>
</feature>